<dbReference type="GO" id="GO:0003700">
    <property type="term" value="F:DNA-binding transcription factor activity"/>
    <property type="evidence" value="ECO:0007669"/>
    <property type="project" value="InterPro"/>
</dbReference>
<keyword evidence="9" id="KW-1185">Reference proteome</keyword>
<accession>A0AAW1RN13</accession>
<evidence type="ECO:0000313" key="8">
    <source>
        <dbReference type="EMBL" id="KAK9835455.1"/>
    </source>
</evidence>
<keyword evidence="3" id="KW-0238">DNA-binding</keyword>
<feature type="region of interest" description="Disordered" evidence="6">
    <location>
        <begin position="135"/>
        <end position="236"/>
    </location>
</feature>
<dbReference type="AlphaFoldDB" id="A0AAW1RN13"/>
<dbReference type="EMBL" id="JALJOS010000008">
    <property type="protein sequence ID" value="KAK9835455.1"/>
    <property type="molecule type" value="Genomic_DNA"/>
</dbReference>
<dbReference type="CDD" id="cd14702">
    <property type="entry name" value="bZIP_plant_GBF1"/>
    <property type="match status" value="1"/>
</dbReference>
<name>A0AAW1RN13_9CHLO</name>
<dbReference type="Gene3D" id="1.20.5.170">
    <property type="match status" value="1"/>
</dbReference>
<keyword evidence="4" id="KW-0804">Transcription</keyword>
<evidence type="ECO:0000259" key="7">
    <source>
        <dbReference type="PROSITE" id="PS50217"/>
    </source>
</evidence>
<dbReference type="GO" id="GO:0003677">
    <property type="term" value="F:DNA binding"/>
    <property type="evidence" value="ECO:0007669"/>
    <property type="project" value="UniProtKB-KW"/>
</dbReference>
<evidence type="ECO:0000256" key="2">
    <source>
        <dbReference type="ARBA" id="ARBA00023015"/>
    </source>
</evidence>
<organism evidence="8 9">
    <name type="scientific">Apatococcus lobatus</name>
    <dbReference type="NCBI Taxonomy" id="904363"/>
    <lineage>
        <taxon>Eukaryota</taxon>
        <taxon>Viridiplantae</taxon>
        <taxon>Chlorophyta</taxon>
        <taxon>core chlorophytes</taxon>
        <taxon>Trebouxiophyceae</taxon>
        <taxon>Chlorellales</taxon>
        <taxon>Chlorellaceae</taxon>
        <taxon>Apatococcus</taxon>
    </lineage>
</organism>
<dbReference type="GO" id="GO:0005634">
    <property type="term" value="C:nucleus"/>
    <property type="evidence" value="ECO:0007669"/>
    <property type="project" value="UniProtKB-SubCell"/>
</dbReference>
<feature type="region of interest" description="Disordered" evidence="6">
    <location>
        <begin position="284"/>
        <end position="405"/>
    </location>
</feature>
<keyword evidence="2" id="KW-0805">Transcription regulation</keyword>
<dbReference type="PROSITE" id="PS50217">
    <property type="entry name" value="BZIP"/>
    <property type="match status" value="1"/>
</dbReference>
<feature type="compositionally biased region" description="Low complexity" evidence="6">
    <location>
        <begin position="311"/>
        <end position="323"/>
    </location>
</feature>
<dbReference type="InterPro" id="IPR045314">
    <property type="entry name" value="bZIP_plant_GBF1"/>
</dbReference>
<gene>
    <name evidence="8" type="ORF">WJX74_000442</name>
</gene>
<evidence type="ECO:0000313" key="9">
    <source>
        <dbReference type="Proteomes" id="UP001438707"/>
    </source>
</evidence>
<protein>
    <recommendedName>
        <fullName evidence="7">BZIP domain-containing protein</fullName>
    </recommendedName>
</protein>
<keyword evidence="5" id="KW-0539">Nucleus</keyword>
<dbReference type="Proteomes" id="UP001438707">
    <property type="component" value="Unassembled WGS sequence"/>
</dbReference>
<evidence type="ECO:0000256" key="1">
    <source>
        <dbReference type="ARBA" id="ARBA00004123"/>
    </source>
</evidence>
<feature type="compositionally biased region" description="Low complexity" evidence="6">
    <location>
        <begin position="336"/>
        <end position="354"/>
    </location>
</feature>
<dbReference type="SMART" id="SM00338">
    <property type="entry name" value="BRLZ"/>
    <property type="match status" value="1"/>
</dbReference>
<evidence type="ECO:0000256" key="6">
    <source>
        <dbReference type="SAM" id="MobiDB-lite"/>
    </source>
</evidence>
<feature type="domain" description="BZIP" evidence="7">
    <location>
        <begin position="202"/>
        <end position="254"/>
    </location>
</feature>
<reference evidence="8 9" key="1">
    <citation type="journal article" date="2024" name="Nat. Commun.">
        <title>Phylogenomics reveals the evolutionary origins of lichenization in chlorophyte algae.</title>
        <authorList>
            <person name="Puginier C."/>
            <person name="Libourel C."/>
            <person name="Otte J."/>
            <person name="Skaloud P."/>
            <person name="Haon M."/>
            <person name="Grisel S."/>
            <person name="Petersen M."/>
            <person name="Berrin J.G."/>
            <person name="Delaux P.M."/>
            <person name="Dal Grande F."/>
            <person name="Keller J."/>
        </authorList>
    </citation>
    <scope>NUCLEOTIDE SEQUENCE [LARGE SCALE GENOMIC DNA]</scope>
    <source>
        <strain evidence="8 9">SAG 2145</strain>
    </source>
</reference>
<evidence type="ECO:0000256" key="3">
    <source>
        <dbReference type="ARBA" id="ARBA00023125"/>
    </source>
</evidence>
<dbReference type="PROSITE" id="PS00036">
    <property type="entry name" value="BZIP_BASIC"/>
    <property type="match status" value="1"/>
</dbReference>
<feature type="compositionally biased region" description="Basic and acidic residues" evidence="6">
    <location>
        <begin position="211"/>
        <end position="226"/>
    </location>
</feature>
<proteinExistence type="predicted"/>
<dbReference type="InterPro" id="IPR004827">
    <property type="entry name" value="bZIP"/>
</dbReference>
<evidence type="ECO:0000256" key="5">
    <source>
        <dbReference type="ARBA" id="ARBA00023242"/>
    </source>
</evidence>
<feature type="compositionally biased region" description="Basic and acidic residues" evidence="6">
    <location>
        <begin position="178"/>
        <end position="203"/>
    </location>
</feature>
<comment type="subcellular location">
    <subcellularLocation>
        <location evidence="1">Nucleus</location>
    </subcellularLocation>
</comment>
<feature type="region of interest" description="Disordered" evidence="6">
    <location>
        <begin position="72"/>
        <end position="106"/>
    </location>
</feature>
<feature type="compositionally biased region" description="Polar residues" evidence="6">
    <location>
        <begin position="76"/>
        <end position="101"/>
    </location>
</feature>
<comment type="caution">
    <text evidence="8">The sequence shown here is derived from an EMBL/GenBank/DDBJ whole genome shotgun (WGS) entry which is preliminary data.</text>
</comment>
<evidence type="ECO:0000256" key="4">
    <source>
        <dbReference type="ARBA" id="ARBA00023163"/>
    </source>
</evidence>
<sequence>MRPTAAPQVAKGVLSHLSVPGNKRTHPVAFQDQFTLPDFAKLPAGLAEPAKLSSEADRDAAERLAFPDLSWLPRKSSGQESCGSGSFDPSRSSLKASTSMLPTPEGMASVHDAHLLDSAPSSSKVQPVRIGRDIHQRGASSSRSSAEEADHNQQVSVSQPPLSPDDLQDPLEPGSPDKLTDKMKRRLYLKEDPNYPNLSEKDRRRIRRRIANRESARRVRQKREDQLSDAQKQAMSYKAETVRLRQYVVKLEEQGRLLAKEAMHWRTKWTQSNYQNMQMYSELSASSRGGEEGGPSGQPGPHHPMEMTSQAMPGAAPGQQAPRPRMPKAQSPSPGPMGQLPAQGQPAGGQSRPARASPYQGQPGGFDLGRTQPMYPHEMSHLNQPAPGHQFDTAPLDVRMPSFGG</sequence>